<keyword evidence="2" id="KW-1185">Reference proteome</keyword>
<accession>A0A7J9HE30</accession>
<protein>
    <submittedName>
        <fullName evidence="1">Uncharacterized protein</fullName>
    </submittedName>
</protein>
<name>A0A7J9HE30_9ROSI</name>
<proteinExistence type="predicted"/>
<comment type="caution">
    <text evidence="1">The sequence shown here is derived from an EMBL/GenBank/DDBJ whole genome shotgun (WGS) entry which is preliminary data.</text>
</comment>
<reference evidence="1 2" key="1">
    <citation type="journal article" date="2019" name="Genome Biol. Evol.">
        <title>Insights into the evolution of the New World diploid cottons (Gossypium, subgenus Houzingenia) based on genome sequencing.</title>
        <authorList>
            <person name="Grover C.E."/>
            <person name="Arick M.A. 2nd"/>
            <person name="Thrash A."/>
            <person name="Conover J.L."/>
            <person name="Sanders W.S."/>
            <person name="Peterson D.G."/>
            <person name="Frelichowski J.E."/>
            <person name="Scheffler J.A."/>
            <person name="Scheffler B.E."/>
            <person name="Wendel J.F."/>
        </authorList>
    </citation>
    <scope>NUCLEOTIDE SEQUENCE [LARGE SCALE GENOMIC DNA]</scope>
    <source>
        <strain evidence="1">0</strain>
        <tissue evidence="1">Leaf</tissue>
    </source>
</reference>
<dbReference type="EMBL" id="JABFAD010000009">
    <property type="protein sequence ID" value="MBA0808087.1"/>
    <property type="molecule type" value="Genomic_DNA"/>
</dbReference>
<dbReference type="Proteomes" id="UP000593560">
    <property type="component" value="Unassembled WGS sequence"/>
</dbReference>
<evidence type="ECO:0000313" key="2">
    <source>
        <dbReference type="Proteomes" id="UP000593560"/>
    </source>
</evidence>
<gene>
    <name evidence="1" type="ORF">Gohar_023850</name>
</gene>
<organism evidence="1 2">
    <name type="scientific">Gossypium harknessii</name>
    <dbReference type="NCBI Taxonomy" id="34285"/>
    <lineage>
        <taxon>Eukaryota</taxon>
        <taxon>Viridiplantae</taxon>
        <taxon>Streptophyta</taxon>
        <taxon>Embryophyta</taxon>
        <taxon>Tracheophyta</taxon>
        <taxon>Spermatophyta</taxon>
        <taxon>Magnoliopsida</taxon>
        <taxon>eudicotyledons</taxon>
        <taxon>Gunneridae</taxon>
        <taxon>Pentapetalae</taxon>
        <taxon>rosids</taxon>
        <taxon>malvids</taxon>
        <taxon>Malvales</taxon>
        <taxon>Malvaceae</taxon>
        <taxon>Malvoideae</taxon>
        <taxon>Gossypium</taxon>
    </lineage>
</organism>
<sequence>MLCLLNEMLSLLARMDCLITCTIMKLLQWWFMH</sequence>
<evidence type="ECO:0000313" key="1">
    <source>
        <dbReference type="EMBL" id="MBA0808087.1"/>
    </source>
</evidence>
<dbReference type="AlphaFoldDB" id="A0A7J9HE30"/>